<sequence length="77" mass="7988">MTAAYRLGADTGIVVRREPDLIVYLANLVSGEITVAPGVSAVAILQAIGDDPSEADSRLQPVIDAVVSSGLLVEVIR</sequence>
<organism evidence="1 2">
    <name type="scientific">Branchiibius cervicis</name>
    <dbReference type="NCBI Taxonomy" id="908252"/>
    <lineage>
        <taxon>Bacteria</taxon>
        <taxon>Bacillati</taxon>
        <taxon>Actinomycetota</taxon>
        <taxon>Actinomycetes</taxon>
        <taxon>Micrococcales</taxon>
        <taxon>Dermacoccaceae</taxon>
        <taxon>Branchiibius</taxon>
    </lineage>
</organism>
<reference evidence="2" key="1">
    <citation type="journal article" date="2019" name="Int. J. Syst. Evol. Microbiol.">
        <title>The Global Catalogue of Microorganisms (GCM) 10K type strain sequencing project: providing services to taxonomists for standard genome sequencing and annotation.</title>
        <authorList>
            <consortium name="The Broad Institute Genomics Platform"/>
            <consortium name="The Broad Institute Genome Sequencing Center for Infectious Disease"/>
            <person name="Wu L."/>
            <person name="Ma J."/>
        </authorList>
    </citation>
    <scope>NUCLEOTIDE SEQUENCE [LARGE SCALE GENOMIC DNA]</scope>
    <source>
        <strain evidence="2">NBRC 106593</strain>
    </source>
</reference>
<keyword evidence="2" id="KW-1185">Reference proteome</keyword>
<dbReference type="RefSeq" id="WP_377823532.1">
    <property type="nucleotide sequence ID" value="NZ_JBHSWJ010000002.1"/>
</dbReference>
<proteinExistence type="predicted"/>
<gene>
    <name evidence="1" type="ORF">ACFQBT_13920</name>
</gene>
<dbReference type="EMBL" id="JBHSWJ010000002">
    <property type="protein sequence ID" value="MFC6714849.1"/>
    <property type="molecule type" value="Genomic_DNA"/>
</dbReference>
<name>A0ABW2AV11_9MICO</name>
<evidence type="ECO:0000313" key="1">
    <source>
        <dbReference type="EMBL" id="MFC6714849.1"/>
    </source>
</evidence>
<evidence type="ECO:0000313" key="2">
    <source>
        <dbReference type="Proteomes" id="UP001596356"/>
    </source>
</evidence>
<protein>
    <recommendedName>
        <fullName evidence="3">PqqD family protein</fullName>
    </recommendedName>
</protein>
<accession>A0ABW2AV11</accession>
<dbReference type="Proteomes" id="UP001596356">
    <property type="component" value="Unassembled WGS sequence"/>
</dbReference>
<evidence type="ECO:0008006" key="3">
    <source>
        <dbReference type="Google" id="ProtNLM"/>
    </source>
</evidence>
<comment type="caution">
    <text evidence="1">The sequence shown here is derived from an EMBL/GenBank/DDBJ whole genome shotgun (WGS) entry which is preliminary data.</text>
</comment>